<evidence type="ECO:0000313" key="3">
    <source>
        <dbReference type="Proteomes" id="UP000198649"/>
    </source>
</evidence>
<evidence type="ECO:0000313" key="2">
    <source>
        <dbReference type="EMBL" id="SFI33586.1"/>
    </source>
</evidence>
<evidence type="ECO:0000259" key="1">
    <source>
        <dbReference type="Pfam" id="PF06983"/>
    </source>
</evidence>
<dbReference type="EMBL" id="FOQG01000007">
    <property type="protein sequence ID" value="SFI33586.1"/>
    <property type="molecule type" value="Genomic_DNA"/>
</dbReference>
<gene>
    <name evidence="2" type="ORF">SAMN05216561_107130</name>
</gene>
<sequence length="135" mass="14540">MAALLNPYIHFEASAREAMEFYQSLFGGELNVMTFGDMGMEGATAGHVMHAQLQAPNGFALMASDTPPGMTLTKGETVTLSLSGDDETELRGWFEALAEGGEVHAPLEKQVWGDQFGQAADKFGVTWLVNINQQG</sequence>
<dbReference type="PANTHER" id="PTHR33990:SF1">
    <property type="entry name" value="PROTEIN YJDN"/>
    <property type="match status" value="1"/>
</dbReference>
<name>A0A1I3HCW3_9ACTN</name>
<protein>
    <submittedName>
        <fullName evidence="2">PhnB protein</fullName>
    </submittedName>
</protein>
<dbReference type="InterPro" id="IPR029068">
    <property type="entry name" value="Glyas_Bleomycin-R_OHBP_Dase"/>
</dbReference>
<organism evidence="2 3">
    <name type="scientific">Nocardioides psychrotolerans</name>
    <dbReference type="NCBI Taxonomy" id="1005945"/>
    <lineage>
        <taxon>Bacteria</taxon>
        <taxon>Bacillati</taxon>
        <taxon>Actinomycetota</taxon>
        <taxon>Actinomycetes</taxon>
        <taxon>Propionibacteriales</taxon>
        <taxon>Nocardioidaceae</taxon>
        <taxon>Nocardioides</taxon>
    </lineage>
</organism>
<dbReference type="RefSeq" id="WP_091112918.1">
    <property type="nucleotide sequence ID" value="NZ_BKAF01000008.1"/>
</dbReference>
<dbReference type="STRING" id="1005945.SAMN05216561_107130"/>
<dbReference type="Gene3D" id="3.10.180.10">
    <property type="entry name" value="2,3-Dihydroxybiphenyl 1,2-Dioxygenase, domain 1"/>
    <property type="match status" value="1"/>
</dbReference>
<dbReference type="SUPFAM" id="SSF54593">
    <property type="entry name" value="Glyoxalase/Bleomycin resistance protein/Dihydroxybiphenyl dioxygenase"/>
    <property type="match status" value="1"/>
</dbReference>
<dbReference type="CDD" id="cd06588">
    <property type="entry name" value="PhnB_like"/>
    <property type="match status" value="1"/>
</dbReference>
<dbReference type="PANTHER" id="PTHR33990">
    <property type="entry name" value="PROTEIN YJDN-RELATED"/>
    <property type="match status" value="1"/>
</dbReference>
<dbReference type="OrthoDB" id="9795306at2"/>
<keyword evidence="3" id="KW-1185">Reference proteome</keyword>
<accession>A0A1I3HCW3</accession>
<feature type="domain" description="PhnB-like" evidence="1">
    <location>
        <begin position="7"/>
        <end position="129"/>
    </location>
</feature>
<dbReference type="Pfam" id="PF06983">
    <property type="entry name" value="3-dmu-9_3-mt"/>
    <property type="match status" value="1"/>
</dbReference>
<proteinExistence type="predicted"/>
<dbReference type="InterPro" id="IPR028973">
    <property type="entry name" value="PhnB-like"/>
</dbReference>
<dbReference type="Proteomes" id="UP000198649">
    <property type="component" value="Unassembled WGS sequence"/>
</dbReference>
<reference evidence="2 3" key="1">
    <citation type="submission" date="2016-10" db="EMBL/GenBank/DDBJ databases">
        <authorList>
            <person name="de Groot N.N."/>
        </authorList>
    </citation>
    <scope>NUCLEOTIDE SEQUENCE [LARGE SCALE GENOMIC DNA]</scope>
    <source>
        <strain evidence="2 3">CGMCC 1.11156</strain>
    </source>
</reference>
<dbReference type="AlphaFoldDB" id="A0A1I3HCW3"/>